<proteinExistence type="predicted"/>
<feature type="compositionally biased region" description="Low complexity" evidence="3">
    <location>
        <begin position="224"/>
        <end position="271"/>
    </location>
</feature>
<keyword evidence="1 2" id="KW-0694">RNA-binding</keyword>
<dbReference type="Pfam" id="PF00076">
    <property type="entry name" value="RRM_1"/>
    <property type="match status" value="5"/>
</dbReference>
<accession>A0A131YGQ6</accession>
<dbReference type="InterPro" id="IPR000504">
    <property type="entry name" value="RRM_dom"/>
</dbReference>
<feature type="domain" description="RRM" evidence="4">
    <location>
        <begin position="381"/>
        <end position="455"/>
    </location>
</feature>
<dbReference type="InterPro" id="IPR035979">
    <property type="entry name" value="RBD_domain_sf"/>
</dbReference>
<dbReference type="AlphaFoldDB" id="A0A131YGQ6"/>
<dbReference type="PANTHER" id="PTHR48025">
    <property type="entry name" value="OS02G0815200 PROTEIN"/>
    <property type="match status" value="1"/>
</dbReference>
<dbReference type="GO" id="GO:0003729">
    <property type="term" value="F:mRNA binding"/>
    <property type="evidence" value="ECO:0007669"/>
    <property type="project" value="TreeGrafter"/>
</dbReference>
<organism evidence="5">
    <name type="scientific">Rhipicephalus appendiculatus</name>
    <name type="common">Brown ear tick</name>
    <dbReference type="NCBI Taxonomy" id="34631"/>
    <lineage>
        <taxon>Eukaryota</taxon>
        <taxon>Metazoa</taxon>
        <taxon>Ecdysozoa</taxon>
        <taxon>Arthropoda</taxon>
        <taxon>Chelicerata</taxon>
        <taxon>Arachnida</taxon>
        <taxon>Acari</taxon>
        <taxon>Parasitiformes</taxon>
        <taxon>Ixodida</taxon>
        <taxon>Ixodoidea</taxon>
        <taxon>Ixodidae</taxon>
        <taxon>Rhipicephalinae</taxon>
        <taxon>Rhipicephalus</taxon>
        <taxon>Rhipicephalus</taxon>
    </lineage>
</organism>
<name>A0A131YGQ6_RHIAP</name>
<evidence type="ECO:0000259" key="4">
    <source>
        <dbReference type="PROSITE" id="PS50102"/>
    </source>
</evidence>
<evidence type="ECO:0000256" key="3">
    <source>
        <dbReference type="SAM" id="MobiDB-lite"/>
    </source>
</evidence>
<feature type="compositionally biased region" description="Low complexity" evidence="3">
    <location>
        <begin position="284"/>
        <end position="297"/>
    </location>
</feature>
<dbReference type="PANTHER" id="PTHR48025:SF1">
    <property type="entry name" value="RRM DOMAIN-CONTAINING PROTEIN"/>
    <property type="match status" value="1"/>
</dbReference>
<dbReference type="SMART" id="SM00360">
    <property type="entry name" value="RRM"/>
    <property type="match status" value="5"/>
</dbReference>
<feature type="compositionally biased region" description="Polar residues" evidence="3">
    <location>
        <begin position="211"/>
        <end position="223"/>
    </location>
</feature>
<evidence type="ECO:0000256" key="2">
    <source>
        <dbReference type="PROSITE-ProRule" id="PRU00176"/>
    </source>
</evidence>
<feature type="domain" description="RRM" evidence="4">
    <location>
        <begin position="134"/>
        <end position="208"/>
    </location>
</feature>
<feature type="region of interest" description="Disordered" evidence="3">
    <location>
        <begin position="206"/>
        <end position="305"/>
    </location>
</feature>
<dbReference type="PROSITE" id="PS50102">
    <property type="entry name" value="RRM"/>
    <property type="match status" value="4"/>
</dbReference>
<dbReference type="GO" id="GO:0005634">
    <property type="term" value="C:nucleus"/>
    <property type="evidence" value="ECO:0007669"/>
    <property type="project" value="TreeGrafter"/>
</dbReference>
<feature type="region of interest" description="Disordered" evidence="3">
    <location>
        <begin position="344"/>
        <end position="381"/>
    </location>
</feature>
<feature type="compositionally biased region" description="Low complexity" evidence="3">
    <location>
        <begin position="556"/>
        <end position="586"/>
    </location>
</feature>
<dbReference type="EMBL" id="GEDV01010054">
    <property type="protein sequence ID" value="JAP78503.1"/>
    <property type="molecule type" value="Transcribed_RNA"/>
</dbReference>
<evidence type="ECO:0000256" key="1">
    <source>
        <dbReference type="ARBA" id="ARBA00022884"/>
    </source>
</evidence>
<reference evidence="5" key="1">
    <citation type="journal article" date="2016" name="Ticks Tick Borne Dis.">
        <title>De novo assembly and annotation of the salivary gland transcriptome of Rhipicephalus appendiculatus male and female ticks during blood feeding.</title>
        <authorList>
            <person name="de Castro M.H."/>
            <person name="de Klerk D."/>
            <person name="Pienaar R."/>
            <person name="Latif A.A."/>
            <person name="Rees D.J."/>
            <person name="Mans B.J."/>
        </authorList>
    </citation>
    <scope>NUCLEOTIDE SEQUENCE</scope>
    <source>
        <tissue evidence="5">Salivary glands</tissue>
    </source>
</reference>
<evidence type="ECO:0000313" key="5">
    <source>
        <dbReference type="EMBL" id="JAP78503.1"/>
    </source>
</evidence>
<dbReference type="InterPro" id="IPR050502">
    <property type="entry name" value="Euk_RNA-bind_prot"/>
</dbReference>
<feature type="domain" description="RRM" evidence="4">
    <location>
        <begin position="32"/>
        <end position="111"/>
    </location>
</feature>
<feature type="domain" description="RRM" evidence="4">
    <location>
        <begin position="478"/>
        <end position="551"/>
    </location>
</feature>
<sequence>MKANRPDAGKSHGSWGDQRQQKGPRPDQFGKRKVFVGNIGAEAREEDIRRVFEKYTVENVTVRFEGERKAHCFVIFSTEAEAEEALNSSFMLNNHPIAVKSASVRTEPAGFTPGTGAHRDHREGSKDISTDKSKEVFLANLPNLIEEEHILQLFERFGPEKVVLKKPDNKKPFAFLTLRDQQAAADAIGEMNNHVFLGKKIGVMASGQRGGSSTQPNRNAQANSSNSSHGSSSMEESWDSTTSPAPSSAPWPNSKSAQNGNNFSHNSGNSEESWDSVPSVPVIAPEAHSSSASSEPSLDGPPMLCKVSDALGAGDMPLPLIRVRNSGPSTAPKRAVLNMSEPTAVNGVDSQDGPPPLDRVSAQGSHGKPRPEGPPAVGSPNEVFVGNLKTGVTEGEIRNIFAKYGVVNISLKTKGPKPICFVELESAASVDRAVQDLNGASVGNQQNLAVRKADGTKPKQKPQKAEAPAAKDPFSNANKLFVANLPKNITKDDVRNIFDKYGVQETFLITTKGAPYAFVTLSSQAAFDKALQEMQGFTFQDHKLFIGLPSKRDGSNQAQPAPKTNAAPANASAAGSNNPSHSSEPSPVVLCIANFPPETKMAEIADLFSSWDPIEVVMGKSDSSGLGSYTHAYVTVADRDTAETAALNLNDTYFNGRIIAVVPLPKNCKKVP</sequence>
<feature type="region of interest" description="Disordered" evidence="3">
    <location>
        <begin position="445"/>
        <end position="471"/>
    </location>
</feature>
<feature type="compositionally biased region" description="Basic and acidic residues" evidence="3">
    <location>
        <begin position="117"/>
        <end position="130"/>
    </location>
</feature>
<dbReference type="CDD" id="cd00590">
    <property type="entry name" value="RRM_SF"/>
    <property type="match status" value="4"/>
</dbReference>
<feature type="compositionally biased region" description="Basic and acidic residues" evidence="3">
    <location>
        <begin position="1"/>
        <end position="10"/>
    </location>
</feature>
<dbReference type="Gene3D" id="3.30.70.330">
    <property type="match status" value="5"/>
</dbReference>
<feature type="region of interest" description="Disordered" evidence="3">
    <location>
        <begin position="548"/>
        <end position="586"/>
    </location>
</feature>
<feature type="region of interest" description="Disordered" evidence="3">
    <location>
        <begin position="110"/>
        <end position="130"/>
    </location>
</feature>
<dbReference type="InterPro" id="IPR012677">
    <property type="entry name" value="Nucleotide-bd_a/b_plait_sf"/>
</dbReference>
<protein>
    <submittedName>
        <fullName evidence="5">Pre-mRNA splicing factor (Prp24)</fullName>
    </submittedName>
</protein>
<feature type="region of interest" description="Disordered" evidence="3">
    <location>
        <begin position="1"/>
        <end position="33"/>
    </location>
</feature>
<dbReference type="SUPFAM" id="SSF54928">
    <property type="entry name" value="RNA-binding domain, RBD"/>
    <property type="match status" value="4"/>
</dbReference>